<keyword evidence="2" id="KW-0472">Membrane</keyword>
<dbReference type="OrthoDB" id="4350296at2"/>
<dbReference type="EMBL" id="CP023701">
    <property type="protein sequence ID" value="QEU81013.1"/>
    <property type="molecule type" value="Genomic_DNA"/>
</dbReference>
<accession>A0A5P2UPI9</accession>
<feature type="compositionally biased region" description="Pro residues" evidence="1">
    <location>
        <begin position="9"/>
        <end position="22"/>
    </location>
</feature>
<keyword evidence="2" id="KW-1133">Transmembrane helix</keyword>
<evidence type="ECO:0000256" key="2">
    <source>
        <dbReference type="SAM" id="Phobius"/>
    </source>
</evidence>
<evidence type="ECO:0000256" key="1">
    <source>
        <dbReference type="SAM" id="MobiDB-lite"/>
    </source>
</evidence>
<feature type="transmembrane region" description="Helical" evidence="2">
    <location>
        <begin position="114"/>
        <end position="134"/>
    </location>
</feature>
<protein>
    <submittedName>
        <fullName evidence="3">DUF2567 domain-containing protein</fullName>
    </submittedName>
</protein>
<feature type="region of interest" description="Disordered" evidence="1">
    <location>
        <begin position="1"/>
        <end position="31"/>
    </location>
</feature>
<dbReference type="Proteomes" id="UP000326831">
    <property type="component" value="Chromosome"/>
</dbReference>
<feature type="transmembrane region" description="Helical" evidence="2">
    <location>
        <begin position="89"/>
        <end position="107"/>
    </location>
</feature>
<evidence type="ECO:0000313" key="3">
    <source>
        <dbReference type="EMBL" id="QEU81013.1"/>
    </source>
</evidence>
<keyword evidence="2" id="KW-0812">Transmembrane</keyword>
<organism evidence="3 4">
    <name type="scientific">Streptomyces subrutilus</name>
    <dbReference type="NCBI Taxonomy" id="36818"/>
    <lineage>
        <taxon>Bacteria</taxon>
        <taxon>Bacillati</taxon>
        <taxon>Actinomycetota</taxon>
        <taxon>Actinomycetes</taxon>
        <taxon>Kitasatosporales</taxon>
        <taxon>Streptomycetaceae</taxon>
        <taxon>Streptomyces</taxon>
    </lineage>
</organism>
<dbReference type="KEGG" id="ssub:CP968_24415"/>
<name>A0A5P2UPI9_9ACTN</name>
<proteinExistence type="predicted"/>
<dbReference type="AlphaFoldDB" id="A0A5P2UPI9"/>
<feature type="compositionally biased region" description="Low complexity" evidence="1">
    <location>
        <begin position="216"/>
        <end position="240"/>
    </location>
</feature>
<feature type="region of interest" description="Disordered" evidence="1">
    <location>
        <begin position="197"/>
        <end position="247"/>
    </location>
</feature>
<feature type="transmembrane region" description="Helical" evidence="2">
    <location>
        <begin position="39"/>
        <end position="59"/>
    </location>
</feature>
<feature type="transmembrane region" description="Helical" evidence="2">
    <location>
        <begin position="162"/>
        <end position="186"/>
    </location>
</feature>
<sequence length="247" mass="24861">MGVTEAVTPPSPFDPPPLPPAEPGDGPGAVTPADVRDGAAVALAVGVAGVLLGLLWAWLAPRVQYVSNGQAVFLRDSESEARIGSDGTFFLLAAGFGVLSAVAAFLWRRAGGVALVIGLAVGSVFASLVGWRLGLWLGPSSDLRAAALRAGKGVPFDAPLQLLAHGVLLAWPMAAVLVHLGLTALWSPREPVAHDEWPGVYPPPHVHAEQAGPASEGRPADGAPAAGPATAGPDADGGPAAPEPPRG</sequence>
<evidence type="ECO:0000313" key="4">
    <source>
        <dbReference type="Proteomes" id="UP000326831"/>
    </source>
</evidence>
<reference evidence="3 4" key="1">
    <citation type="submission" date="2017-09" db="EMBL/GenBank/DDBJ databases">
        <authorList>
            <person name="Lee N."/>
            <person name="Cho B.-K."/>
        </authorList>
    </citation>
    <scope>NUCLEOTIDE SEQUENCE [LARGE SCALE GENOMIC DNA]</scope>
    <source>
        <strain evidence="3 4">ATCC 27467</strain>
    </source>
</reference>
<gene>
    <name evidence="3" type="ORF">CP968_24415</name>
</gene>
<keyword evidence="4" id="KW-1185">Reference proteome</keyword>